<feature type="domain" description="Protein kinase" evidence="13">
    <location>
        <begin position="402"/>
        <end position="689"/>
    </location>
</feature>
<dbReference type="EC" id="2.3.2.27" evidence="4"/>
<feature type="compositionally biased region" description="Polar residues" evidence="12">
    <location>
        <begin position="213"/>
        <end position="246"/>
    </location>
</feature>
<evidence type="ECO:0000313" key="15">
    <source>
        <dbReference type="EMBL" id="TYH61445.1"/>
    </source>
</evidence>
<feature type="domain" description="U-box" evidence="14">
    <location>
        <begin position="685"/>
        <end position="756"/>
    </location>
</feature>
<dbReference type="Pfam" id="PF00582">
    <property type="entry name" value="Usp"/>
    <property type="match status" value="1"/>
</dbReference>
<evidence type="ECO:0000256" key="6">
    <source>
        <dbReference type="ARBA" id="ARBA00022741"/>
    </source>
</evidence>
<evidence type="ECO:0000256" key="8">
    <source>
        <dbReference type="ARBA" id="ARBA00022786"/>
    </source>
</evidence>
<dbReference type="InterPro" id="IPR006016">
    <property type="entry name" value="UspA"/>
</dbReference>
<dbReference type="GO" id="GO:0061630">
    <property type="term" value="F:ubiquitin protein ligase activity"/>
    <property type="evidence" value="ECO:0007669"/>
    <property type="project" value="UniProtKB-EC"/>
</dbReference>
<keyword evidence="5" id="KW-0808">Transferase</keyword>
<dbReference type="EMBL" id="CM017629">
    <property type="protein sequence ID" value="TYH61445.1"/>
    <property type="molecule type" value="Genomic_DNA"/>
</dbReference>
<evidence type="ECO:0000256" key="3">
    <source>
        <dbReference type="ARBA" id="ARBA00004906"/>
    </source>
</evidence>
<dbReference type="InterPro" id="IPR051348">
    <property type="entry name" value="U-box_ubiquitin_ligases"/>
</dbReference>
<dbReference type="GO" id="GO:0005524">
    <property type="term" value="F:ATP binding"/>
    <property type="evidence" value="ECO:0007669"/>
    <property type="project" value="UniProtKB-UniRule"/>
</dbReference>
<feature type="coiled-coil region" evidence="11">
    <location>
        <begin position="275"/>
        <end position="344"/>
    </location>
</feature>
<evidence type="ECO:0000256" key="10">
    <source>
        <dbReference type="PROSITE-ProRule" id="PRU10141"/>
    </source>
</evidence>
<evidence type="ECO:0000256" key="5">
    <source>
        <dbReference type="ARBA" id="ARBA00022679"/>
    </source>
</evidence>
<evidence type="ECO:0000259" key="14">
    <source>
        <dbReference type="PROSITE" id="PS51698"/>
    </source>
</evidence>
<dbReference type="Gene3D" id="3.30.200.20">
    <property type="entry name" value="Phosphorylase Kinase, domain 1"/>
    <property type="match status" value="1"/>
</dbReference>
<dbReference type="PANTHER" id="PTHR45647:SF15">
    <property type="entry name" value="U-BOX DOMAIN-CONTAINING PROTEIN 35"/>
    <property type="match status" value="1"/>
</dbReference>
<evidence type="ECO:0000256" key="11">
    <source>
        <dbReference type="SAM" id="Coils"/>
    </source>
</evidence>
<feature type="binding site" evidence="10">
    <location>
        <position position="429"/>
    </location>
    <ligand>
        <name>ATP</name>
        <dbReference type="ChEBI" id="CHEBI:30616"/>
    </ligand>
</feature>
<dbReference type="CDD" id="cd01989">
    <property type="entry name" value="USP_STK_Ubox_N"/>
    <property type="match status" value="1"/>
</dbReference>
<comment type="catalytic activity">
    <reaction evidence="1">
        <text>S-ubiquitinyl-[E2 ubiquitin-conjugating enzyme]-L-cysteine + [acceptor protein]-L-lysine = [E2 ubiquitin-conjugating enzyme]-L-cysteine + N(6)-ubiquitinyl-[acceptor protein]-L-lysine.</text>
        <dbReference type="EC" id="2.3.2.27"/>
    </reaction>
</comment>
<feature type="compositionally biased region" description="Low complexity" evidence="12">
    <location>
        <begin position="197"/>
        <end position="212"/>
    </location>
</feature>
<dbReference type="Pfam" id="PF00069">
    <property type="entry name" value="Pkinase"/>
    <property type="match status" value="1"/>
</dbReference>
<dbReference type="InterPro" id="IPR008271">
    <property type="entry name" value="Ser/Thr_kinase_AS"/>
</dbReference>
<dbReference type="InterPro" id="IPR017441">
    <property type="entry name" value="Protein_kinase_ATP_BS"/>
</dbReference>
<dbReference type="SUPFAM" id="SSF52402">
    <property type="entry name" value="Adenine nucleotide alpha hydrolases-like"/>
    <property type="match status" value="1"/>
</dbReference>
<dbReference type="InterPro" id="IPR011009">
    <property type="entry name" value="Kinase-like_dom_sf"/>
</dbReference>
<dbReference type="EMBL" id="CM017629">
    <property type="protein sequence ID" value="TYH61444.1"/>
    <property type="molecule type" value="Genomic_DNA"/>
</dbReference>
<accession>A0A5D2K4K6</accession>
<dbReference type="PROSITE" id="PS51698">
    <property type="entry name" value="U_BOX"/>
    <property type="match status" value="1"/>
</dbReference>
<evidence type="ECO:0000256" key="12">
    <source>
        <dbReference type="SAM" id="MobiDB-lite"/>
    </source>
</evidence>
<proteinExistence type="predicted"/>
<dbReference type="InterPro" id="IPR000719">
    <property type="entry name" value="Prot_kinase_dom"/>
</dbReference>
<evidence type="ECO:0000313" key="16">
    <source>
        <dbReference type="Proteomes" id="UP000322667"/>
    </source>
</evidence>
<dbReference type="SMART" id="SM00504">
    <property type="entry name" value="Ubox"/>
    <property type="match status" value="1"/>
</dbReference>
<dbReference type="CDD" id="cd16655">
    <property type="entry name" value="RING-Ubox_WDSUB1-like"/>
    <property type="match status" value="1"/>
</dbReference>
<organism evidence="15 16">
    <name type="scientific">Gossypium tomentosum</name>
    <name type="common">Hawaiian cotton</name>
    <name type="synonym">Gossypium sandvicense</name>
    <dbReference type="NCBI Taxonomy" id="34277"/>
    <lineage>
        <taxon>Eukaryota</taxon>
        <taxon>Viridiplantae</taxon>
        <taxon>Streptophyta</taxon>
        <taxon>Embryophyta</taxon>
        <taxon>Tracheophyta</taxon>
        <taxon>Spermatophyta</taxon>
        <taxon>Magnoliopsida</taxon>
        <taxon>eudicotyledons</taxon>
        <taxon>Gunneridae</taxon>
        <taxon>Pentapetalae</taxon>
        <taxon>rosids</taxon>
        <taxon>malvids</taxon>
        <taxon>Malvales</taxon>
        <taxon>Malvaceae</taxon>
        <taxon>Malvoideae</taxon>
        <taxon>Gossypium</taxon>
    </lineage>
</organism>
<keyword evidence="16" id="KW-1185">Reference proteome</keyword>
<dbReference type="Pfam" id="PF04564">
    <property type="entry name" value="U-box"/>
    <property type="match status" value="1"/>
</dbReference>
<evidence type="ECO:0000256" key="7">
    <source>
        <dbReference type="ARBA" id="ARBA00022777"/>
    </source>
</evidence>
<keyword evidence="11" id="KW-0175">Coiled coil</keyword>
<dbReference type="SUPFAM" id="SSF57850">
    <property type="entry name" value="RING/U-box"/>
    <property type="match status" value="1"/>
</dbReference>
<dbReference type="InterPro" id="IPR013083">
    <property type="entry name" value="Znf_RING/FYVE/PHD"/>
</dbReference>
<keyword evidence="7" id="KW-0418">Kinase</keyword>
<feature type="region of interest" description="Disordered" evidence="12">
    <location>
        <begin position="180"/>
        <end position="246"/>
    </location>
</feature>
<name>A0A5D2K4K6_GOSTO</name>
<dbReference type="Proteomes" id="UP000322667">
    <property type="component" value="Chromosome D07"/>
</dbReference>
<dbReference type="Gene3D" id="1.10.510.10">
    <property type="entry name" value="Transferase(Phosphotransferase) domain 1"/>
    <property type="match status" value="1"/>
</dbReference>
<dbReference type="PROSITE" id="PS50011">
    <property type="entry name" value="PROTEIN_KINASE_DOM"/>
    <property type="match status" value="1"/>
</dbReference>
<dbReference type="AlphaFoldDB" id="A0A5D2K4K6"/>
<evidence type="ECO:0000256" key="1">
    <source>
        <dbReference type="ARBA" id="ARBA00000900"/>
    </source>
</evidence>
<reference evidence="15 16" key="1">
    <citation type="submission" date="2019-07" db="EMBL/GenBank/DDBJ databases">
        <title>WGS assembly of Gossypium tomentosum.</title>
        <authorList>
            <person name="Chen Z.J."/>
            <person name="Sreedasyam A."/>
            <person name="Ando A."/>
            <person name="Song Q."/>
            <person name="De L."/>
            <person name="Hulse-Kemp A."/>
            <person name="Ding M."/>
            <person name="Ye W."/>
            <person name="Kirkbride R."/>
            <person name="Jenkins J."/>
            <person name="Plott C."/>
            <person name="Lovell J."/>
            <person name="Lin Y.-M."/>
            <person name="Vaughn R."/>
            <person name="Liu B."/>
            <person name="Li W."/>
            <person name="Simpson S."/>
            <person name="Scheffler B."/>
            <person name="Saski C."/>
            <person name="Grover C."/>
            <person name="Hu G."/>
            <person name="Conover J."/>
            <person name="Carlson J."/>
            <person name="Shu S."/>
            <person name="Boston L."/>
            <person name="Williams M."/>
            <person name="Peterson D."/>
            <person name="Mcgee K."/>
            <person name="Jones D."/>
            <person name="Wendel J."/>
            <person name="Stelly D."/>
            <person name="Grimwood J."/>
            <person name="Schmutz J."/>
        </authorList>
    </citation>
    <scope>NUCLEOTIDE SEQUENCE [LARGE SCALE GENOMIC DNA]</scope>
    <source>
        <strain evidence="15">7179.01</strain>
    </source>
</reference>
<keyword evidence="9 10" id="KW-0067">ATP-binding</keyword>
<keyword evidence="6 10" id="KW-0547">Nucleotide-binding</keyword>
<evidence type="ECO:0000259" key="13">
    <source>
        <dbReference type="PROSITE" id="PS50011"/>
    </source>
</evidence>
<dbReference type="Gene3D" id="3.40.50.620">
    <property type="entry name" value="HUPs"/>
    <property type="match status" value="1"/>
</dbReference>
<gene>
    <name evidence="15" type="ORF">ES332_D07G053000v1</name>
</gene>
<dbReference type="GO" id="GO:0016567">
    <property type="term" value="P:protein ubiquitination"/>
    <property type="evidence" value="ECO:0007669"/>
    <property type="project" value="UniProtKB-UniPathway"/>
</dbReference>
<dbReference type="UniPathway" id="UPA00143"/>
<dbReference type="InterPro" id="IPR003613">
    <property type="entry name" value="Ubox_domain"/>
</dbReference>
<comment type="function">
    <text evidence="2">Functions as an E3 ubiquitin ligase.</text>
</comment>
<keyword evidence="8" id="KW-0833">Ubl conjugation pathway</keyword>
<evidence type="ECO:0000256" key="9">
    <source>
        <dbReference type="ARBA" id="ARBA00022840"/>
    </source>
</evidence>
<dbReference type="SMART" id="SM00220">
    <property type="entry name" value="S_TKc"/>
    <property type="match status" value="1"/>
</dbReference>
<sequence>MEKKEKEAENELVLPPSPTLTIGIAINGNRESKYVVKWALEKFVPEGNVMFKLLHVRAKIKLIPTPMGNLLPISQVREDVAAAYKKELEWQANEMLLPYKKMCAQRKVEADIIIIESDQVANAIAEEVSKNTITRLVIGASSRGMFTRKLKKNNLSSRISACAPSFCTVYAVSKGKLTSIRPSDSEMNGSTKDDSSETSFSSKNSSDYSFSSQTGNDDMSSCPNSSESREAVSQNSSHRSLQTDQQSWLPDQISTLDAQTDNNPSECQVNINFEIEKLRTELRHIREMHAAAQSETIDASQKLNTLSKRRLEEAMKLKEVCLKEEEAKELARQEKAKCEAAIREAVHVKGRADREASLRQEAEMKASHEAKEKEKLQNYLTGPLQQYQKFTWDEIVSATSSFSEDLRIGMGAYGTVYKCIFHHTAAAVKVLHSKENGRTKQFQQELEILSKIRHPHLLLLLGACPEHGCLVYEYMENGSLEDRLLRKNNTPPIPWFERYRIAWEVGSALVFLHNSKPEPIIHRDLKPANILLDHNFMSKIGDVGLSMMITTDSSSTSTVYKDTGPVGTLCYIDPEYQRTGLISPKSDIYAFGMIILQLLTAKPAIALTHVVETAIDDDNLTRILDSEAGNWPVEETKELAILGLSCAELRRKDRPGLKDRVLPILEKMKEVANKARNSISNIQSAHPSHFICPISKDVMDEPCVAADGYTYERKAIEKWIETNDISPMTNLALPNKNLLPNYSLLSAILEWKSRKQ</sequence>
<dbReference type="PROSITE" id="PS00107">
    <property type="entry name" value="PROTEIN_KINASE_ATP"/>
    <property type="match status" value="1"/>
</dbReference>
<dbReference type="InterPro" id="IPR014729">
    <property type="entry name" value="Rossmann-like_a/b/a_fold"/>
</dbReference>
<dbReference type="GO" id="GO:0004672">
    <property type="term" value="F:protein kinase activity"/>
    <property type="evidence" value="ECO:0007669"/>
    <property type="project" value="InterPro"/>
</dbReference>
<dbReference type="SUPFAM" id="SSF56112">
    <property type="entry name" value="Protein kinase-like (PK-like)"/>
    <property type="match status" value="1"/>
</dbReference>
<protein>
    <recommendedName>
        <fullName evidence="4">RING-type E3 ubiquitin transferase</fullName>
        <ecNumber evidence="4">2.3.2.27</ecNumber>
    </recommendedName>
</protein>
<dbReference type="PANTHER" id="PTHR45647">
    <property type="entry name" value="OS02G0152300 PROTEIN"/>
    <property type="match status" value="1"/>
</dbReference>
<dbReference type="PROSITE" id="PS00108">
    <property type="entry name" value="PROTEIN_KINASE_ST"/>
    <property type="match status" value="1"/>
</dbReference>
<comment type="pathway">
    <text evidence="3">Protein modification; protein ubiquitination.</text>
</comment>
<evidence type="ECO:0000256" key="4">
    <source>
        <dbReference type="ARBA" id="ARBA00012483"/>
    </source>
</evidence>
<evidence type="ECO:0000256" key="2">
    <source>
        <dbReference type="ARBA" id="ARBA00003861"/>
    </source>
</evidence>
<dbReference type="Gene3D" id="3.30.40.10">
    <property type="entry name" value="Zinc/RING finger domain, C3HC4 (zinc finger)"/>
    <property type="match status" value="1"/>
</dbReference>
<feature type="compositionally biased region" description="Polar residues" evidence="12">
    <location>
        <begin position="180"/>
        <end position="189"/>
    </location>
</feature>